<evidence type="ECO:0000313" key="2">
    <source>
        <dbReference type="EMBL" id="KAG2500030.1"/>
    </source>
</evidence>
<sequence>MVKEGVAAAAGADADRRGADWPASLQALPQAVDAAAAGSKRSVHAEGENWGVTVSSDKGFLVVARSHLDTRLNVATLYALCNHPGGGALLKSRQKHSNREVLVTQPHYKEVRVIQTTKVKELFRKRFHHTRLHVIEDGRDPEHLHVKYDHLESTFFDKFSGETSVRPLRDEASGREVGSRYEVTSYVLPKGCPPWIARAPVLGQILRKTTLHHVKRVIVEVQEAAEKVTAYASEHGVSEMAALEVLCGPTGECEEAEAGKVRSFMFEPEACDEPDSEDEEEPAKPPPSRNASGKAQPGEIIISAGGPSAGEAEAEAPGVVVRAVISVCEASDGSAEAGEGKDGGVGLQKEGPGAGAALPQQVTVAVC</sequence>
<feature type="compositionally biased region" description="Acidic residues" evidence="1">
    <location>
        <begin position="269"/>
        <end position="281"/>
    </location>
</feature>
<keyword evidence="3" id="KW-1185">Reference proteome</keyword>
<feature type="region of interest" description="Disordered" evidence="1">
    <location>
        <begin position="268"/>
        <end position="313"/>
    </location>
</feature>
<accession>A0A835YK38</accession>
<dbReference type="Proteomes" id="UP000612055">
    <property type="component" value="Unassembled WGS sequence"/>
</dbReference>
<organism evidence="2 3">
    <name type="scientific">Edaphochlamys debaryana</name>
    <dbReference type="NCBI Taxonomy" id="47281"/>
    <lineage>
        <taxon>Eukaryota</taxon>
        <taxon>Viridiplantae</taxon>
        <taxon>Chlorophyta</taxon>
        <taxon>core chlorophytes</taxon>
        <taxon>Chlorophyceae</taxon>
        <taxon>CS clade</taxon>
        <taxon>Chlamydomonadales</taxon>
        <taxon>Chlamydomonadales incertae sedis</taxon>
        <taxon>Edaphochlamys</taxon>
    </lineage>
</organism>
<name>A0A835YK38_9CHLO</name>
<dbReference type="PANTHER" id="PTHR31385">
    <property type="entry name" value="PUTATIVE (DUF220)-RELATED"/>
    <property type="match status" value="1"/>
</dbReference>
<reference evidence="2" key="1">
    <citation type="journal article" date="2020" name="bioRxiv">
        <title>Comparative genomics of Chlamydomonas.</title>
        <authorList>
            <person name="Craig R.J."/>
            <person name="Hasan A.R."/>
            <person name="Ness R.W."/>
            <person name="Keightley P.D."/>
        </authorList>
    </citation>
    <scope>NUCLEOTIDE SEQUENCE</scope>
    <source>
        <strain evidence="2">CCAP 11/70</strain>
    </source>
</reference>
<proteinExistence type="predicted"/>
<dbReference type="OrthoDB" id="530906at2759"/>
<dbReference type="PANTHER" id="PTHR31385:SF1">
    <property type="entry name" value="PUTATIVE (DUF220)-RELATED"/>
    <property type="match status" value="1"/>
</dbReference>
<dbReference type="EMBL" id="JAEHOE010000005">
    <property type="protein sequence ID" value="KAG2500030.1"/>
    <property type="molecule type" value="Genomic_DNA"/>
</dbReference>
<evidence type="ECO:0000256" key="1">
    <source>
        <dbReference type="SAM" id="MobiDB-lite"/>
    </source>
</evidence>
<feature type="compositionally biased region" description="Low complexity" evidence="1">
    <location>
        <begin position="297"/>
        <end position="313"/>
    </location>
</feature>
<feature type="region of interest" description="Disordered" evidence="1">
    <location>
        <begin position="332"/>
        <end position="358"/>
    </location>
</feature>
<gene>
    <name evidence="2" type="ORF">HYH03_002311</name>
</gene>
<comment type="caution">
    <text evidence="2">The sequence shown here is derived from an EMBL/GenBank/DDBJ whole genome shotgun (WGS) entry which is preliminary data.</text>
</comment>
<dbReference type="AlphaFoldDB" id="A0A835YK38"/>
<protein>
    <submittedName>
        <fullName evidence="2">Uncharacterized protein</fullName>
    </submittedName>
</protein>
<evidence type="ECO:0000313" key="3">
    <source>
        <dbReference type="Proteomes" id="UP000612055"/>
    </source>
</evidence>